<feature type="transmembrane region" description="Helical" evidence="1">
    <location>
        <begin position="47"/>
        <end position="70"/>
    </location>
</feature>
<organism evidence="2 3">
    <name type="scientific">Actinopolymorpha rutila</name>
    <dbReference type="NCBI Taxonomy" id="446787"/>
    <lineage>
        <taxon>Bacteria</taxon>
        <taxon>Bacillati</taxon>
        <taxon>Actinomycetota</taxon>
        <taxon>Actinomycetes</taxon>
        <taxon>Propionibacteriales</taxon>
        <taxon>Actinopolymorphaceae</taxon>
        <taxon>Actinopolymorpha</taxon>
    </lineage>
</organism>
<dbReference type="EMBL" id="JACBZH010000001">
    <property type="protein sequence ID" value="NYH88259.1"/>
    <property type="molecule type" value="Genomic_DNA"/>
</dbReference>
<feature type="transmembrane region" description="Helical" evidence="1">
    <location>
        <begin position="167"/>
        <end position="190"/>
    </location>
</feature>
<sequence length="262" mass="27911">MSLMSSPVRVLERGPRAPVAPKVPEITVLFWVIKVLTTGMGEAASDYLAKVNLVLAAAVGLLGFTVAMWLQLRTRRYVASVYWFAVAMVAVFGTMAADGVHVVVGVPYVATTAFYALALAAIFAVWRRCEGTLSIHSIVTRRRELFYWATVLATFALGTAAGDLTAFTLHLGFLASAVLFAVVITVPALARWSRLMGGVTAFWFAYVVTRPLGASIADWLGKPRSLSGLGYGDGVVTLAAAAVFVGLVAYVARTGHGIQRPA</sequence>
<comment type="caution">
    <text evidence="2">The sequence shown here is derived from an EMBL/GenBank/DDBJ whole genome shotgun (WGS) entry which is preliminary data.</text>
</comment>
<reference evidence="2 3" key="1">
    <citation type="submission" date="2020-07" db="EMBL/GenBank/DDBJ databases">
        <title>Sequencing the genomes of 1000 actinobacteria strains.</title>
        <authorList>
            <person name="Klenk H.-P."/>
        </authorList>
    </citation>
    <scope>NUCLEOTIDE SEQUENCE [LARGE SCALE GENOMIC DNA]</scope>
    <source>
        <strain evidence="2 3">DSM 18448</strain>
    </source>
</reference>
<evidence type="ECO:0000313" key="2">
    <source>
        <dbReference type="EMBL" id="NYH88259.1"/>
    </source>
</evidence>
<name>A0A852ZF18_9ACTN</name>
<protein>
    <submittedName>
        <fullName evidence="2">Putative membrane-anchored protein</fullName>
    </submittedName>
</protein>
<evidence type="ECO:0000313" key="3">
    <source>
        <dbReference type="Proteomes" id="UP000579605"/>
    </source>
</evidence>
<feature type="transmembrane region" description="Helical" evidence="1">
    <location>
        <begin position="229"/>
        <end position="252"/>
    </location>
</feature>
<keyword evidence="1" id="KW-1133">Transmembrane helix</keyword>
<evidence type="ECO:0000256" key="1">
    <source>
        <dbReference type="SAM" id="Phobius"/>
    </source>
</evidence>
<dbReference type="Pfam" id="PF03988">
    <property type="entry name" value="DUF347"/>
    <property type="match status" value="4"/>
</dbReference>
<feature type="transmembrane region" description="Helical" evidence="1">
    <location>
        <begin position="102"/>
        <end position="125"/>
    </location>
</feature>
<keyword evidence="3" id="KW-1185">Reference proteome</keyword>
<dbReference type="InterPro" id="IPR007136">
    <property type="entry name" value="DUF347"/>
</dbReference>
<feature type="transmembrane region" description="Helical" evidence="1">
    <location>
        <begin position="77"/>
        <end position="96"/>
    </location>
</feature>
<keyword evidence="1" id="KW-0812">Transmembrane</keyword>
<keyword evidence="1" id="KW-0472">Membrane</keyword>
<feature type="transmembrane region" description="Helical" evidence="1">
    <location>
        <begin position="145"/>
        <end position="161"/>
    </location>
</feature>
<feature type="transmembrane region" description="Helical" evidence="1">
    <location>
        <begin position="197"/>
        <end position="217"/>
    </location>
</feature>
<dbReference type="RefSeq" id="WP_238341214.1">
    <property type="nucleotide sequence ID" value="NZ_JACBZH010000001.1"/>
</dbReference>
<proteinExistence type="predicted"/>
<accession>A0A852ZF18</accession>
<gene>
    <name evidence="2" type="ORF">F4554_000897</name>
</gene>
<dbReference type="AlphaFoldDB" id="A0A852ZF18"/>
<dbReference type="Proteomes" id="UP000579605">
    <property type="component" value="Unassembled WGS sequence"/>
</dbReference>